<comment type="caution">
    <text evidence="7">The sequence shown here is derived from an EMBL/GenBank/DDBJ whole genome shotgun (WGS) entry which is preliminary data.</text>
</comment>
<evidence type="ECO:0000313" key="8">
    <source>
        <dbReference type="Proteomes" id="UP001501752"/>
    </source>
</evidence>
<dbReference type="PANTHER" id="PTHR45649">
    <property type="entry name" value="AMINO-ACID PERMEASE BAT1"/>
    <property type="match status" value="1"/>
</dbReference>
<comment type="subcellular location">
    <subcellularLocation>
        <location evidence="1">Membrane</location>
        <topology evidence="1">Multi-pass membrane protein</topology>
    </subcellularLocation>
</comment>
<evidence type="ECO:0000256" key="6">
    <source>
        <dbReference type="SAM" id="Phobius"/>
    </source>
</evidence>
<evidence type="ECO:0000256" key="5">
    <source>
        <dbReference type="ARBA" id="ARBA00023136"/>
    </source>
</evidence>
<evidence type="ECO:0000256" key="2">
    <source>
        <dbReference type="ARBA" id="ARBA00022448"/>
    </source>
</evidence>
<evidence type="ECO:0000313" key="7">
    <source>
        <dbReference type="EMBL" id="GAA4835929.1"/>
    </source>
</evidence>
<evidence type="ECO:0000256" key="3">
    <source>
        <dbReference type="ARBA" id="ARBA00022692"/>
    </source>
</evidence>
<keyword evidence="5 6" id="KW-0472">Membrane</keyword>
<dbReference type="RefSeq" id="WP_345695390.1">
    <property type="nucleotide sequence ID" value="NZ_BAABIS010000001.1"/>
</dbReference>
<protein>
    <submittedName>
        <fullName evidence="7">Uncharacterized protein</fullName>
    </submittedName>
</protein>
<evidence type="ECO:0000256" key="1">
    <source>
        <dbReference type="ARBA" id="ARBA00004141"/>
    </source>
</evidence>
<proteinExistence type="predicted"/>
<organism evidence="7 8">
    <name type="scientific">Kitasatospora terrestris</name>
    <dbReference type="NCBI Taxonomy" id="258051"/>
    <lineage>
        <taxon>Bacteria</taxon>
        <taxon>Bacillati</taxon>
        <taxon>Actinomycetota</taxon>
        <taxon>Actinomycetes</taxon>
        <taxon>Kitasatosporales</taxon>
        <taxon>Streptomycetaceae</taxon>
        <taxon>Kitasatospora</taxon>
    </lineage>
</organism>
<dbReference type="Proteomes" id="UP001501752">
    <property type="component" value="Unassembled WGS sequence"/>
</dbReference>
<reference evidence="8" key="1">
    <citation type="journal article" date="2019" name="Int. J. Syst. Evol. Microbiol.">
        <title>The Global Catalogue of Microorganisms (GCM) 10K type strain sequencing project: providing services to taxonomists for standard genome sequencing and annotation.</title>
        <authorList>
            <consortium name="The Broad Institute Genomics Platform"/>
            <consortium name="The Broad Institute Genome Sequencing Center for Infectious Disease"/>
            <person name="Wu L."/>
            <person name="Ma J."/>
        </authorList>
    </citation>
    <scope>NUCLEOTIDE SEQUENCE [LARGE SCALE GENOMIC DNA]</scope>
    <source>
        <strain evidence="8">JCM 13006</strain>
    </source>
</reference>
<dbReference type="PANTHER" id="PTHR45649:SF26">
    <property type="entry name" value="OS04G0435100 PROTEIN"/>
    <property type="match status" value="1"/>
</dbReference>
<evidence type="ECO:0000256" key="4">
    <source>
        <dbReference type="ARBA" id="ARBA00022989"/>
    </source>
</evidence>
<keyword evidence="8" id="KW-1185">Reference proteome</keyword>
<name>A0ABP9D9V9_9ACTN</name>
<dbReference type="Gene3D" id="1.20.1740.10">
    <property type="entry name" value="Amino acid/polyamine transporter I"/>
    <property type="match status" value="1"/>
</dbReference>
<dbReference type="EMBL" id="BAABIS010000001">
    <property type="protein sequence ID" value="GAA4835929.1"/>
    <property type="molecule type" value="Genomic_DNA"/>
</dbReference>
<keyword evidence="4 6" id="KW-1133">Transmembrane helix</keyword>
<feature type="transmembrane region" description="Helical" evidence="6">
    <location>
        <begin position="45"/>
        <end position="67"/>
    </location>
</feature>
<feature type="transmembrane region" description="Helical" evidence="6">
    <location>
        <begin position="91"/>
        <end position="109"/>
    </location>
</feature>
<gene>
    <name evidence="7" type="ORF">GCM10023235_08430</name>
</gene>
<accession>A0ABP9D9V9</accession>
<sequence>MAAERAADVRVGSRGTGPATLVGFDSAADLAEEAKDSHRSVPRAIAEPVVAASVLGLLFLTTLTVAIEDVPRISGDGSPVAAIIHDHLDGAAERVLLVLITFAGLLTFYRESLTTEPGGRDAFGD</sequence>
<keyword evidence="3 6" id="KW-0812">Transmembrane</keyword>
<keyword evidence="2" id="KW-0813">Transport</keyword>